<keyword evidence="4" id="KW-0547">Nucleotide-binding</keyword>
<dbReference type="Proteomes" id="UP000245699">
    <property type="component" value="Unassembled WGS sequence"/>
</dbReference>
<comment type="subcellular location">
    <subcellularLocation>
        <location evidence="1">Nucleus</location>
    </subcellularLocation>
</comment>
<comment type="similarity">
    <text evidence="2">Belongs to the activator 1 small subunits family.</text>
</comment>
<evidence type="ECO:0000256" key="1">
    <source>
        <dbReference type="ARBA" id="ARBA00004123"/>
    </source>
</evidence>
<evidence type="ECO:0000256" key="2">
    <source>
        <dbReference type="ARBA" id="ARBA00005378"/>
    </source>
</evidence>
<organism evidence="9 10">
    <name type="scientific">Furculomyces boomerangus</name>
    <dbReference type="NCBI Taxonomy" id="61424"/>
    <lineage>
        <taxon>Eukaryota</taxon>
        <taxon>Fungi</taxon>
        <taxon>Fungi incertae sedis</taxon>
        <taxon>Zoopagomycota</taxon>
        <taxon>Kickxellomycotina</taxon>
        <taxon>Harpellomycetes</taxon>
        <taxon>Harpellales</taxon>
        <taxon>Harpellaceae</taxon>
        <taxon>Furculomyces</taxon>
    </lineage>
</organism>
<protein>
    <recommendedName>
        <fullName evidence="7">Replication factor C subunit 3</fullName>
    </recommendedName>
</protein>
<dbReference type="GO" id="GO:0003689">
    <property type="term" value="F:DNA clamp loader activity"/>
    <property type="evidence" value="ECO:0007669"/>
    <property type="project" value="TreeGrafter"/>
</dbReference>
<dbReference type="GO" id="GO:0006281">
    <property type="term" value="P:DNA repair"/>
    <property type="evidence" value="ECO:0007669"/>
    <property type="project" value="TreeGrafter"/>
</dbReference>
<dbReference type="GO" id="GO:0031389">
    <property type="term" value="C:Rad17 RFC-like complex"/>
    <property type="evidence" value="ECO:0007669"/>
    <property type="project" value="TreeGrafter"/>
</dbReference>
<dbReference type="InterPro" id="IPR003593">
    <property type="entry name" value="AAA+_ATPase"/>
</dbReference>
<evidence type="ECO:0000313" key="9">
    <source>
        <dbReference type="EMBL" id="PVU96685.1"/>
    </source>
</evidence>
<dbReference type="GO" id="GO:0016887">
    <property type="term" value="F:ATP hydrolysis activity"/>
    <property type="evidence" value="ECO:0007669"/>
    <property type="project" value="InterPro"/>
</dbReference>
<dbReference type="PANTHER" id="PTHR11669">
    <property type="entry name" value="REPLICATION FACTOR C / DNA POLYMERASE III GAMMA-TAU SUBUNIT"/>
    <property type="match status" value="1"/>
</dbReference>
<dbReference type="GO" id="GO:0031391">
    <property type="term" value="C:Elg1 RFC-like complex"/>
    <property type="evidence" value="ECO:0007669"/>
    <property type="project" value="TreeGrafter"/>
</dbReference>
<dbReference type="OrthoDB" id="4199794at2759"/>
<keyword evidence="10" id="KW-1185">Reference proteome</keyword>
<dbReference type="AlphaFoldDB" id="A0A2T9YWH9"/>
<dbReference type="STRING" id="61424.A0A2T9YWH9"/>
<keyword evidence="3" id="KW-0235">DNA replication</keyword>
<dbReference type="SUPFAM" id="SSF52540">
    <property type="entry name" value="P-loop containing nucleoside triphosphate hydrolases"/>
    <property type="match status" value="1"/>
</dbReference>
<dbReference type="Gene3D" id="3.40.50.300">
    <property type="entry name" value="P-loop containing nucleotide triphosphate hydrolases"/>
    <property type="match status" value="1"/>
</dbReference>
<dbReference type="InterPro" id="IPR050238">
    <property type="entry name" value="DNA_Rep/Repair_Clamp_Loader"/>
</dbReference>
<dbReference type="CDD" id="cd18140">
    <property type="entry name" value="HLD_clamp_RFC"/>
    <property type="match status" value="1"/>
</dbReference>
<name>A0A2T9YWH9_9FUNG</name>
<evidence type="ECO:0000256" key="4">
    <source>
        <dbReference type="ARBA" id="ARBA00022741"/>
    </source>
</evidence>
<dbReference type="InterPro" id="IPR047854">
    <property type="entry name" value="RFC_lid"/>
</dbReference>
<proteinExistence type="inferred from homology"/>
<comment type="caution">
    <text evidence="9">The sequence shown here is derived from an EMBL/GenBank/DDBJ whole genome shotgun (WGS) entry which is preliminary data.</text>
</comment>
<reference evidence="9 10" key="1">
    <citation type="journal article" date="2018" name="MBio">
        <title>Comparative Genomics Reveals the Core Gene Toolbox for the Fungus-Insect Symbiosis.</title>
        <authorList>
            <person name="Wang Y."/>
            <person name="Stata M."/>
            <person name="Wang W."/>
            <person name="Stajich J.E."/>
            <person name="White M.M."/>
            <person name="Moncalvo J.M."/>
        </authorList>
    </citation>
    <scope>NUCLEOTIDE SEQUENCE [LARGE SCALE GENOMIC DNA]</scope>
    <source>
        <strain evidence="9 10">AUS-77-4</strain>
    </source>
</reference>
<dbReference type="SMART" id="SM00382">
    <property type="entry name" value="AAA"/>
    <property type="match status" value="1"/>
</dbReference>
<dbReference type="Pfam" id="PF00004">
    <property type="entry name" value="AAA"/>
    <property type="match status" value="1"/>
</dbReference>
<dbReference type="GO" id="GO:0003677">
    <property type="term" value="F:DNA binding"/>
    <property type="evidence" value="ECO:0007669"/>
    <property type="project" value="InterPro"/>
</dbReference>
<dbReference type="Gene3D" id="1.20.272.10">
    <property type="match status" value="1"/>
</dbReference>
<dbReference type="EMBL" id="MBFT01000136">
    <property type="protein sequence ID" value="PVU96685.1"/>
    <property type="molecule type" value="Genomic_DNA"/>
</dbReference>
<dbReference type="SUPFAM" id="SSF48019">
    <property type="entry name" value="post-AAA+ oligomerization domain-like"/>
    <property type="match status" value="1"/>
</dbReference>
<dbReference type="Gene3D" id="1.10.8.60">
    <property type="match status" value="1"/>
</dbReference>
<dbReference type="GO" id="GO:0031390">
    <property type="term" value="C:Ctf18 RFC-like complex"/>
    <property type="evidence" value="ECO:0007669"/>
    <property type="project" value="TreeGrafter"/>
</dbReference>
<evidence type="ECO:0000256" key="3">
    <source>
        <dbReference type="ARBA" id="ARBA00022705"/>
    </source>
</evidence>
<sequence length="331" mass="37252">MHEAMDVDKTQNNALMWVEKYRPEKLEDLVSQNNIVETIQKYIEQGSLPHLLFYGPPGTGKTSTILAIAKQLYGKHTRNMVQELNASDDRGIDVVREQIKNFASTTSVFGMGFKLVILDEADSMTQAAQAALRRVIEKYTKNVRFCIICNYASKIIPAVQSRCTKFRFSPLQIDQIRSRLNYVIENENVNVTEDGKEAILKLSGGDMRRVLNVLQGCHLAYETIDKEAVYSCTGQPRPEDIRLILDSMSNDEFSTCVEYITGLKTARGLALSDIISLLSELILDINYPNKAKIHIMEKVAEIEYRLCNGSNEKIQLSALVSAFKLGLDMAV</sequence>
<dbReference type="GO" id="GO:0006271">
    <property type="term" value="P:DNA strand elongation involved in DNA replication"/>
    <property type="evidence" value="ECO:0007669"/>
    <property type="project" value="UniProtKB-ARBA"/>
</dbReference>
<dbReference type="FunFam" id="3.40.50.300:FF:000129">
    <property type="entry name" value="Replication factor C subunit 5"/>
    <property type="match status" value="1"/>
</dbReference>
<dbReference type="InterPro" id="IPR008921">
    <property type="entry name" value="DNA_pol3_clamp-load_cplx_C"/>
</dbReference>
<dbReference type="InterPro" id="IPR013748">
    <property type="entry name" value="Rep_factorC_C"/>
</dbReference>
<keyword evidence="5" id="KW-0067">ATP-binding</keyword>
<dbReference type="PANTHER" id="PTHR11669:SF9">
    <property type="entry name" value="REPLICATION FACTOR C SUBUNIT 5"/>
    <property type="match status" value="1"/>
</dbReference>
<dbReference type="GO" id="GO:0005663">
    <property type="term" value="C:DNA replication factor C complex"/>
    <property type="evidence" value="ECO:0007669"/>
    <property type="project" value="TreeGrafter"/>
</dbReference>
<dbReference type="FunFam" id="1.20.272.10:FF:000004">
    <property type="entry name" value="Replication factor C subunit 5"/>
    <property type="match status" value="1"/>
</dbReference>
<dbReference type="InterPro" id="IPR003959">
    <property type="entry name" value="ATPase_AAA_core"/>
</dbReference>
<dbReference type="CDD" id="cd00009">
    <property type="entry name" value="AAA"/>
    <property type="match status" value="1"/>
</dbReference>
<accession>A0A2T9YWH9</accession>
<evidence type="ECO:0000256" key="7">
    <source>
        <dbReference type="ARBA" id="ARBA00070184"/>
    </source>
</evidence>
<evidence type="ECO:0000313" key="10">
    <source>
        <dbReference type="Proteomes" id="UP000245699"/>
    </source>
</evidence>
<dbReference type="FunFam" id="1.10.8.60:FF:000028">
    <property type="entry name" value="Replication factor C subunit 5"/>
    <property type="match status" value="1"/>
</dbReference>
<dbReference type="Pfam" id="PF08542">
    <property type="entry name" value="Rep_fac_C"/>
    <property type="match status" value="1"/>
</dbReference>
<evidence type="ECO:0000256" key="6">
    <source>
        <dbReference type="ARBA" id="ARBA00023242"/>
    </source>
</evidence>
<keyword evidence="6" id="KW-0539">Nucleus</keyword>
<evidence type="ECO:0000256" key="5">
    <source>
        <dbReference type="ARBA" id="ARBA00022840"/>
    </source>
</evidence>
<dbReference type="GO" id="GO:0005524">
    <property type="term" value="F:ATP binding"/>
    <property type="evidence" value="ECO:0007669"/>
    <property type="project" value="UniProtKB-KW"/>
</dbReference>
<feature type="domain" description="AAA+ ATPase" evidence="8">
    <location>
        <begin position="47"/>
        <end position="174"/>
    </location>
</feature>
<dbReference type="InterPro" id="IPR027417">
    <property type="entry name" value="P-loop_NTPase"/>
</dbReference>
<evidence type="ECO:0000259" key="8">
    <source>
        <dbReference type="SMART" id="SM00382"/>
    </source>
</evidence>
<gene>
    <name evidence="9" type="ORF">BB559_002303</name>
</gene>
<dbReference type="NCBIfam" id="NF001679">
    <property type="entry name" value="PRK00440.1"/>
    <property type="match status" value="1"/>
</dbReference>